<evidence type="ECO:0000313" key="2">
    <source>
        <dbReference type="EMBL" id="MDC7692519.1"/>
    </source>
</evidence>
<dbReference type="Proteomes" id="UP001221566">
    <property type="component" value="Unassembled WGS sequence"/>
</dbReference>
<dbReference type="RefSeq" id="WP_272804105.1">
    <property type="nucleotide sequence ID" value="NZ_JAQQKY010000015.1"/>
</dbReference>
<name>A0ABT5I8T5_VOGIN</name>
<gene>
    <name evidence="2" type="ORF">PQU93_17295</name>
</gene>
<evidence type="ECO:0000256" key="1">
    <source>
        <dbReference type="SAM" id="MobiDB-lite"/>
    </source>
</evidence>
<reference evidence="2 3" key="1">
    <citation type="submission" date="2023-01" db="EMBL/GenBank/DDBJ databases">
        <title>Novel species of the genus Vogesella isolated from rivers.</title>
        <authorList>
            <person name="Lu H."/>
        </authorList>
    </citation>
    <scope>NUCLEOTIDE SEQUENCE [LARGE SCALE GENOMIC DNA]</scope>
    <source>
        <strain evidence="2 3">SH7W</strain>
    </source>
</reference>
<dbReference type="EMBL" id="JAQQKY010000015">
    <property type="protein sequence ID" value="MDC7692519.1"/>
    <property type="molecule type" value="Genomic_DNA"/>
</dbReference>
<protein>
    <submittedName>
        <fullName evidence="2">Uncharacterized protein</fullName>
    </submittedName>
</protein>
<comment type="caution">
    <text evidence="2">The sequence shown here is derived from an EMBL/GenBank/DDBJ whole genome shotgun (WGS) entry which is preliminary data.</text>
</comment>
<keyword evidence="3" id="KW-1185">Reference proteome</keyword>
<evidence type="ECO:0000313" key="3">
    <source>
        <dbReference type="Proteomes" id="UP001221566"/>
    </source>
</evidence>
<sequence length="247" mass="28256">MTDFIDSYRTAQFKSPQKPKHEPLTTKQMTDRLEEELGRTLENDGFGLIEYTSEVITWVRAHPLVGQDKLSIHFITKHAPEMLRVDIAVGFIVPSIQESIKKVCGENINPNEKPVVGGVFAGTRLTRAYDDPLRPRRRHPFPDSFRFWNVDFRAEEVEFLKQTIQHYALPYYAQFKSLGDLKTIGKPVENQAALLVSLGEAEAAISLLSEELEKPVRRYSSEMRARLECLRKSIKAGELQRLLAKSQ</sequence>
<feature type="region of interest" description="Disordered" evidence="1">
    <location>
        <begin position="1"/>
        <end position="26"/>
    </location>
</feature>
<organism evidence="2 3">
    <name type="scientific">Vogesella indigofera</name>
    <name type="common">Pseudomonas indigofera</name>
    <dbReference type="NCBI Taxonomy" id="45465"/>
    <lineage>
        <taxon>Bacteria</taxon>
        <taxon>Pseudomonadati</taxon>
        <taxon>Pseudomonadota</taxon>
        <taxon>Betaproteobacteria</taxon>
        <taxon>Neisseriales</taxon>
        <taxon>Chromobacteriaceae</taxon>
        <taxon>Vogesella</taxon>
    </lineage>
</organism>
<accession>A0ABT5I8T5</accession>
<proteinExistence type="predicted"/>